<evidence type="ECO:0000256" key="3">
    <source>
        <dbReference type="ARBA" id="ARBA00022763"/>
    </source>
</evidence>
<dbReference type="InterPro" id="IPR027520">
    <property type="entry name" value="Slx1"/>
</dbReference>
<comment type="subunit">
    <text evidence="8">Forms a heterodimer with a member of the SLX4 family.</text>
</comment>
<dbReference type="InterPro" id="IPR013083">
    <property type="entry name" value="Znf_RING/FYVE/PHD"/>
</dbReference>
<evidence type="ECO:0000256" key="2">
    <source>
        <dbReference type="ARBA" id="ARBA00022759"/>
    </source>
</evidence>
<gene>
    <name evidence="10" type="ORF">MAR_009435</name>
</gene>
<keyword evidence="1 8" id="KW-0540">Nuclease</keyword>
<keyword evidence="11" id="KW-1185">Reference proteome</keyword>
<dbReference type="PANTHER" id="PTHR20208:SF10">
    <property type="entry name" value="STRUCTURE-SPECIFIC ENDONUCLEASE SUBUNIT SLX1"/>
    <property type="match status" value="1"/>
</dbReference>
<comment type="caution">
    <text evidence="8">Lacks conserved residue(s) required for the propagation of feature annotation.</text>
</comment>
<reference evidence="10" key="1">
    <citation type="submission" date="2022-11" db="EMBL/GenBank/DDBJ databases">
        <title>Centuries of genome instability and evolution in soft-shell clam transmissible cancer (bioRxiv).</title>
        <authorList>
            <person name="Hart S.F.M."/>
            <person name="Yonemitsu M.A."/>
            <person name="Giersch R.M."/>
            <person name="Beal B.F."/>
            <person name="Arriagada G."/>
            <person name="Davis B.W."/>
            <person name="Ostrander E.A."/>
            <person name="Goff S.P."/>
            <person name="Metzger M.J."/>
        </authorList>
    </citation>
    <scope>NUCLEOTIDE SEQUENCE</scope>
    <source>
        <strain evidence="10">MELC-2E11</strain>
        <tissue evidence="10">Siphon/mantle</tissue>
    </source>
</reference>
<dbReference type="EC" id="3.1.-.-" evidence="8"/>
<dbReference type="PANTHER" id="PTHR20208">
    <property type="entry name" value="STRUCTURE-SPECIFIC ENDONUCLEASE SUBUNIT SLX1"/>
    <property type="match status" value="1"/>
</dbReference>
<dbReference type="Pfam" id="PF01541">
    <property type="entry name" value="GIY-YIG"/>
    <property type="match status" value="1"/>
</dbReference>
<dbReference type="InterPro" id="IPR050381">
    <property type="entry name" value="SLX1_endonuclease"/>
</dbReference>
<dbReference type="Proteomes" id="UP001164746">
    <property type="component" value="Chromosome 4"/>
</dbReference>
<dbReference type="PROSITE" id="PS50164">
    <property type="entry name" value="GIY_YIG"/>
    <property type="match status" value="1"/>
</dbReference>
<feature type="domain" description="GIY-YIG" evidence="9">
    <location>
        <begin position="7"/>
        <end position="92"/>
    </location>
</feature>
<evidence type="ECO:0000256" key="6">
    <source>
        <dbReference type="ARBA" id="ARBA00023204"/>
    </source>
</evidence>
<comment type="subcellular location">
    <subcellularLocation>
        <location evidence="8">Nucleus</location>
    </subcellularLocation>
</comment>
<evidence type="ECO:0000256" key="7">
    <source>
        <dbReference type="ARBA" id="ARBA00023242"/>
    </source>
</evidence>
<comment type="cofactor">
    <cofactor evidence="8">
        <name>a divalent metal cation</name>
        <dbReference type="ChEBI" id="CHEBI:60240"/>
    </cofactor>
</comment>
<keyword evidence="7 8" id="KW-0539">Nucleus</keyword>
<dbReference type="Pfam" id="PF21202">
    <property type="entry name" value="SLX1_C"/>
    <property type="match status" value="1"/>
</dbReference>
<evidence type="ECO:0000313" key="10">
    <source>
        <dbReference type="EMBL" id="WAR02877.1"/>
    </source>
</evidence>
<evidence type="ECO:0000313" key="11">
    <source>
        <dbReference type="Proteomes" id="UP001164746"/>
    </source>
</evidence>
<keyword evidence="5 8" id="KW-0233">DNA recombination</keyword>
<accession>A0ABY7E246</accession>
<dbReference type="SMART" id="SM00465">
    <property type="entry name" value="GIYc"/>
    <property type="match status" value="1"/>
</dbReference>
<keyword evidence="6 8" id="KW-0234">DNA repair</keyword>
<dbReference type="CDD" id="cd10455">
    <property type="entry name" value="GIY-YIG_SLX1"/>
    <property type="match status" value="1"/>
</dbReference>
<comment type="function">
    <text evidence="8">Catalytic subunit of a heterodimeric structure-specific endonuclease that resolves DNA secondary structures generated during DNA repair and recombination. Has endonuclease activity towards branched DNA substrates, introducing single-strand cuts in duplex DNA close to junctions with ss-DNA.</text>
</comment>
<evidence type="ECO:0000256" key="8">
    <source>
        <dbReference type="HAMAP-Rule" id="MF_03100"/>
    </source>
</evidence>
<evidence type="ECO:0000256" key="1">
    <source>
        <dbReference type="ARBA" id="ARBA00022722"/>
    </source>
</evidence>
<comment type="similarity">
    <text evidence="8">Belongs to the SLX1 family.</text>
</comment>
<dbReference type="InterPro" id="IPR035901">
    <property type="entry name" value="GIY-YIG_endonuc_sf"/>
</dbReference>
<dbReference type="InterPro" id="IPR048749">
    <property type="entry name" value="SLX1_C"/>
</dbReference>
<protein>
    <recommendedName>
        <fullName evidence="8">Structure-specific endonuclease subunit SLX1 homolog</fullName>
        <ecNumber evidence="8">3.1.-.-</ecNumber>
    </recommendedName>
</protein>
<keyword evidence="4 8" id="KW-0378">Hydrolase</keyword>
<dbReference type="Gene3D" id="3.30.40.10">
    <property type="entry name" value="Zinc/RING finger domain, C3HC4 (zinc finger)"/>
    <property type="match status" value="1"/>
</dbReference>
<evidence type="ECO:0000256" key="4">
    <source>
        <dbReference type="ARBA" id="ARBA00022801"/>
    </source>
</evidence>
<keyword evidence="2 8" id="KW-0255">Endonuclease</keyword>
<organism evidence="10 11">
    <name type="scientific">Mya arenaria</name>
    <name type="common">Soft-shell clam</name>
    <dbReference type="NCBI Taxonomy" id="6604"/>
    <lineage>
        <taxon>Eukaryota</taxon>
        <taxon>Metazoa</taxon>
        <taxon>Spiralia</taxon>
        <taxon>Lophotrochozoa</taxon>
        <taxon>Mollusca</taxon>
        <taxon>Bivalvia</taxon>
        <taxon>Autobranchia</taxon>
        <taxon>Heteroconchia</taxon>
        <taxon>Euheterodonta</taxon>
        <taxon>Imparidentia</taxon>
        <taxon>Neoheterodontei</taxon>
        <taxon>Myida</taxon>
        <taxon>Myoidea</taxon>
        <taxon>Myidae</taxon>
        <taxon>Mya</taxon>
    </lineage>
</organism>
<dbReference type="Gene3D" id="3.40.1440.10">
    <property type="entry name" value="GIY-YIG endonuclease"/>
    <property type="match status" value="1"/>
</dbReference>
<evidence type="ECO:0000256" key="5">
    <source>
        <dbReference type="ARBA" id="ARBA00023172"/>
    </source>
</evidence>
<evidence type="ECO:0000259" key="9">
    <source>
        <dbReference type="PROSITE" id="PS50164"/>
    </source>
</evidence>
<keyword evidence="3 8" id="KW-0227">DNA damage</keyword>
<name>A0ABY7E246_MYAAR</name>
<dbReference type="HAMAP" id="MF_03100">
    <property type="entry name" value="Endonuc_su_Slx1"/>
    <property type="match status" value="1"/>
</dbReference>
<dbReference type="SUPFAM" id="SSF82771">
    <property type="entry name" value="GIY-YIG endonuclease"/>
    <property type="match status" value="1"/>
</dbReference>
<proteinExistence type="inferred from homology"/>
<dbReference type="EMBL" id="CP111015">
    <property type="protein sequence ID" value="WAR02877.1"/>
    <property type="molecule type" value="Genomic_DNA"/>
</dbReference>
<dbReference type="InterPro" id="IPR000305">
    <property type="entry name" value="GIY-YIG_endonuc"/>
</dbReference>
<sequence length="258" mass="30159">MVHEIENFYGVYLLYCLNERYKGRTYIGFTVDPNRRIKQHNTGAHAGGAYKTSGKGPWEMVLIVHGFPNEISALRFEWAWQHPEKSRRLKHLTKKRKSEKQFDYRFRIVSEMLRTAPWKRLALTIRWLKQEFSRDFDPSLTPPLHMALAYGPVRSTKDPDEVTVSCYHPRCMMVSHIVCLANRFLSRERRVVTQGEPEEVTHMVPVEGACPRCSQPLLWGDVIRHKHGCYQNLTQKADEVDGEEIDHWSNDLLSQKPP</sequence>